<evidence type="ECO:0000256" key="1">
    <source>
        <dbReference type="ARBA" id="ARBA00022741"/>
    </source>
</evidence>
<dbReference type="GO" id="GO:0016887">
    <property type="term" value="F:ATP hydrolysis activity"/>
    <property type="evidence" value="ECO:0007669"/>
    <property type="project" value="InterPro"/>
</dbReference>
<sequence>MSGILVTALEQMVAQFKEYLEMEAITYRVAEVIETKQPIPKPTISINASKLIRKNESNISTKPCVLTMDNVTYRFSEQTEPIISGTSFEVKQGEIFSLVGNSGCGKTTCLEVLTGRRIVTTGQVKFLGVPVSGRVSCGYVFADDEFITGSVTNFVSSYGKANKDKVLNVLKLVELERRLGFYVDENPPYILSKHDLSRGEIQRLMLAMALSRSQDCIIFDEAFSHIGLEQSQRIITRLKKLGTTLIMATHRPEIQKLSDKIYQMP</sequence>
<protein>
    <submittedName>
        <fullName evidence="4">ATP-binding cassette domain-containing protein</fullName>
    </submittedName>
</protein>
<dbReference type="PROSITE" id="PS50893">
    <property type="entry name" value="ABC_TRANSPORTER_2"/>
    <property type="match status" value="1"/>
</dbReference>
<dbReference type="GO" id="GO:0005524">
    <property type="term" value="F:ATP binding"/>
    <property type="evidence" value="ECO:0007669"/>
    <property type="project" value="UniProtKB-KW"/>
</dbReference>
<dbReference type="GO" id="GO:0005886">
    <property type="term" value="C:plasma membrane"/>
    <property type="evidence" value="ECO:0007669"/>
    <property type="project" value="TreeGrafter"/>
</dbReference>
<dbReference type="AlphaFoldDB" id="A0A853I2I9"/>
<gene>
    <name evidence="4" type="ORF">H0A36_12430</name>
</gene>
<evidence type="ECO:0000256" key="2">
    <source>
        <dbReference type="ARBA" id="ARBA00022840"/>
    </source>
</evidence>
<keyword evidence="1" id="KW-0547">Nucleotide-binding</keyword>
<dbReference type="RefSeq" id="WP_180568846.1">
    <property type="nucleotide sequence ID" value="NZ_JACCKB010000018.1"/>
</dbReference>
<dbReference type="InterPro" id="IPR003593">
    <property type="entry name" value="AAA+_ATPase"/>
</dbReference>
<keyword evidence="5" id="KW-1185">Reference proteome</keyword>
<feature type="domain" description="ABC transporter" evidence="3">
    <location>
        <begin position="66"/>
        <end position="264"/>
    </location>
</feature>
<evidence type="ECO:0000313" key="4">
    <source>
        <dbReference type="EMBL" id="NYZ66819.1"/>
    </source>
</evidence>
<dbReference type="InterPro" id="IPR015854">
    <property type="entry name" value="ABC_transpr_LolD-like"/>
</dbReference>
<accession>A0A853I2I9</accession>
<dbReference type="InterPro" id="IPR027417">
    <property type="entry name" value="P-loop_NTPase"/>
</dbReference>
<evidence type="ECO:0000313" key="5">
    <source>
        <dbReference type="Proteomes" id="UP000569732"/>
    </source>
</evidence>
<dbReference type="EMBL" id="JACCKB010000018">
    <property type="protein sequence ID" value="NYZ66819.1"/>
    <property type="molecule type" value="Genomic_DNA"/>
</dbReference>
<evidence type="ECO:0000259" key="3">
    <source>
        <dbReference type="PROSITE" id="PS50893"/>
    </source>
</evidence>
<name>A0A853I2I9_9GAMM</name>
<dbReference type="Proteomes" id="UP000569732">
    <property type="component" value="Unassembled WGS sequence"/>
</dbReference>
<proteinExistence type="predicted"/>
<dbReference type="GO" id="GO:0022857">
    <property type="term" value="F:transmembrane transporter activity"/>
    <property type="evidence" value="ECO:0007669"/>
    <property type="project" value="TreeGrafter"/>
</dbReference>
<comment type="caution">
    <text evidence="4">The sequence shown here is derived from an EMBL/GenBank/DDBJ whole genome shotgun (WGS) entry which is preliminary data.</text>
</comment>
<dbReference type="Pfam" id="PF00005">
    <property type="entry name" value="ABC_tran"/>
    <property type="match status" value="1"/>
</dbReference>
<dbReference type="PANTHER" id="PTHR24220">
    <property type="entry name" value="IMPORT ATP-BINDING PROTEIN"/>
    <property type="match status" value="1"/>
</dbReference>
<dbReference type="Gene3D" id="3.40.50.300">
    <property type="entry name" value="P-loop containing nucleotide triphosphate hydrolases"/>
    <property type="match status" value="1"/>
</dbReference>
<keyword evidence="2 4" id="KW-0067">ATP-binding</keyword>
<organism evidence="4 5">
    <name type="scientific">Spartinivicinus marinus</name>
    <dbReference type="NCBI Taxonomy" id="2994442"/>
    <lineage>
        <taxon>Bacteria</taxon>
        <taxon>Pseudomonadati</taxon>
        <taxon>Pseudomonadota</taxon>
        <taxon>Gammaproteobacteria</taxon>
        <taxon>Oceanospirillales</taxon>
        <taxon>Zooshikellaceae</taxon>
        <taxon>Spartinivicinus</taxon>
    </lineage>
</organism>
<dbReference type="SUPFAM" id="SSF52540">
    <property type="entry name" value="P-loop containing nucleoside triphosphate hydrolases"/>
    <property type="match status" value="1"/>
</dbReference>
<dbReference type="InterPro" id="IPR003439">
    <property type="entry name" value="ABC_transporter-like_ATP-bd"/>
</dbReference>
<reference evidence="4 5" key="1">
    <citation type="submission" date="2020-07" db="EMBL/GenBank/DDBJ databases">
        <title>Endozoicomonas sp. nov., isolated from sediment.</title>
        <authorList>
            <person name="Gu T."/>
        </authorList>
    </citation>
    <scope>NUCLEOTIDE SEQUENCE [LARGE SCALE GENOMIC DNA]</scope>
    <source>
        <strain evidence="4 5">SM1973</strain>
    </source>
</reference>
<dbReference type="SMART" id="SM00382">
    <property type="entry name" value="AAA"/>
    <property type="match status" value="1"/>
</dbReference>